<comment type="caution">
    <text evidence="3">The sequence shown here is derived from an EMBL/GenBank/DDBJ whole genome shotgun (WGS) entry which is preliminary data.</text>
</comment>
<evidence type="ECO:0000256" key="1">
    <source>
        <dbReference type="SAM" id="MobiDB-lite"/>
    </source>
</evidence>
<evidence type="ECO:0000313" key="3">
    <source>
        <dbReference type="EMBL" id="GAA1089057.1"/>
    </source>
</evidence>
<dbReference type="EMBL" id="BAAALD010000032">
    <property type="protein sequence ID" value="GAA1089057.1"/>
    <property type="molecule type" value="Genomic_DNA"/>
</dbReference>
<name>A0ABN1TIQ8_9ACTN</name>
<reference evidence="3 4" key="1">
    <citation type="journal article" date="2019" name="Int. J. Syst. Evol. Microbiol.">
        <title>The Global Catalogue of Microorganisms (GCM) 10K type strain sequencing project: providing services to taxonomists for standard genome sequencing and annotation.</title>
        <authorList>
            <consortium name="The Broad Institute Genomics Platform"/>
            <consortium name="The Broad Institute Genome Sequencing Center for Infectious Disease"/>
            <person name="Wu L."/>
            <person name="Ma J."/>
        </authorList>
    </citation>
    <scope>NUCLEOTIDE SEQUENCE [LARGE SCALE GENOMIC DNA]</scope>
    <source>
        <strain evidence="3 4">JCM 13002</strain>
    </source>
</reference>
<evidence type="ECO:0000313" key="4">
    <source>
        <dbReference type="Proteomes" id="UP001499987"/>
    </source>
</evidence>
<sequence>MILVLLGLLVLAAATVVAVAGIFTNTGAVHELTNSFSVFGHHMTGSTGTLFLFGIIVGAAGMLGLGLLLTGARRTSRRGSEARHGLRDSRRETAAVAEGRDDLVEQRDTARAEATSAGRDGIADERDDLARQRDDLAEQRDALARQRDELMSDQPRSFHEQTAGTRVAPMPPEGDGNARANGEPEPDGQRAPHLIGHRSASQ</sequence>
<proteinExistence type="predicted"/>
<keyword evidence="2" id="KW-0472">Membrane</keyword>
<feature type="compositionally biased region" description="Basic and acidic residues" evidence="1">
    <location>
        <begin position="78"/>
        <end position="111"/>
    </location>
</feature>
<protein>
    <recommendedName>
        <fullName evidence="5">DUF1049 domain-containing protein</fullName>
    </recommendedName>
</protein>
<organism evidence="3 4">
    <name type="scientific">Kitasatospora arboriphila</name>
    <dbReference type="NCBI Taxonomy" id="258052"/>
    <lineage>
        <taxon>Bacteria</taxon>
        <taxon>Bacillati</taxon>
        <taxon>Actinomycetota</taxon>
        <taxon>Actinomycetes</taxon>
        <taxon>Kitasatosporales</taxon>
        <taxon>Streptomycetaceae</taxon>
        <taxon>Kitasatospora</taxon>
    </lineage>
</organism>
<dbReference type="RefSeq" id="WP_344624639.1">
    <property type="nucleotide sequence ID" value="NZ_BAAALD010000032.1"/>
</dbReference>
<dbReference type="Proteomes" id="UP001499987">
    <property type="component" value="Unassembled WGS sequence"/>
</dbReference>
<gene>
    <name evidence="3" type="ORF">GCM10009663_35960</name>
</gene>
<keyword evidence="2" id="KW-0812">Transmembrane</keyword>
<evidence type="ECO:0000256" key="2">
    <source>
        <dbReference type="SAM" id="Phobius"/>
    </source>
</evidence>
<feature type="region of interest" description="Disordered" evidence="1">
    <location>
        <begin position="78"/>
        <end position="128"/>
    </location>
</feature>
<feature type="transmembrane region" description="Helical" evidence="2">
    <location>
        <begin position="50"/>
        <end position="69"/>
    </location>
</feature>
<accession>A0ABN1TIQ8</accession>
<keyword evidence="2" id="KW-1133">Transmembrane helix</keyword>
<evidence type="ECO:0008006" key="5">
    <source>
        <dbReference type="Google" id="ProtNLM"/>
    </source>
</evidence>
<keyword evidence="4" id="KW-1185">Reference proteome</keyword>
<feature type="region of interest" description="Disordered" evidence="1">
    <location>
        <begin position="147"/>
        <end position="202"/>
    </location>
</feature>